<keyword evidence="1" id="KW-1185">Reference proteome</keyword>
<dbReference type="RefSeq" id="XP_030986760.1">
    <property type="nucleotide sequence ID" value="XM_031122516.1"/>
</dbReference>
<dbReference type="AlphaFoldDB" id="A0A6P8BHT6"/>
<evidence type="ECO:0000313" key="2">
    <source>
        <dbReference type="RefSeq" id="XP_030986760.1"/>
    </source>
</evidence>
<dbReference type="Proteomes" id="UP000515153">
    <property type="component" value="Unplaced"/>
</dbReference>
<proteinExistence type="predicted"/>
<name>A0A6P8BHT6_PYRGI</name>
<reference evidence="2" key="1">
    <citation type="journal article" date="2019" name="Mol. Biol. Evol.">
        <title>Blast fungal genomes show frequent chromosomal changes, gene gains and losses, and effector gene turnover.</title>
        <authorList>
            <person name="Gomez Luciano L.B."/>
            <person name="Jason Tsai I."/>
            <person name="Chuma I."/>
            <person name="Tosa Y."/>
            <person name="Chen Y.H."/>
            <person name="Li J.Y."/>
            <person name="Li M.Y."/>
            <person name="Jade Lu M.Y."/>
            <person name="Nakayashiki H."/>
            <person name="Li W.H."/>
        </authorList>
    </citation>
    <scope>NUCLEOTIDE SEQUENCE</scope>
    <source>
        <strain evidence="2">NI907</strain>
    </source>
</reference>
<reference evidence="2" key="2">
    <citation type="submission" date="2019-10" db="EMBL/GenBank/DDBJ databases">
        <authorList>
            <consortium name="NCBI Genome Project"/>
        </authorList>
    </citation>
    <scope>NUCLEOTIDE SEQUENCE</scope>
    <source>
        <strain evidence="2">NI907</strain>
    </source>
</reference>
<gene>
    <name evidence="2" type="ORF">PgNI_02450</name>
</gene>
<dbReference type="GeneID" id="41957428"/>
<sequence>MIVPPLADTTHLLELPLDAGSGIIVASRLASCILAVASPLLSLVSSNIRITPDAPSSIIGRCAGCIAVMCGPRGRGVSRSWSPAPSDCCFWRLLCCCAGSCTDVCGIKRDVTGEVPGPADVGMEAECGKYGADLTDKQDRRFSYSW</sequence>
<reference evidence="2" key="3">
    <citation type="submission" date="2025-08" db="UniProtKB">
        <authorList>
            <consortium name="RefSeq"/>
        </authorList>
    </citation>
    <scope>IDENTIFICATION</scope>
    <source>
        <strain evidence="2">NI907</strain>
    </source>
</reference>
<dbReference type="KEGG" id="pgri:PgNI_02450"/>
<organism evidence="1 2">
    <name type="scientific">Pyricularia grisea</name>
    <name type="common">Crabgrass-specific blast fungus</name>
    <name type="synonym">Magnaporthe grisea</name>
    <dbReference type="NCBI Taxonomy" id="148305"/>
    <lineage>
        <taxon>Eukaryota</taxon>
        <taxon>Fungi</taxon>
        <taxon>Dikarya</taxon>
        <taxon>Ascomycota</taxon>
        <taxon>Pezizomycotina</taxon>
        <taxon>Sordariomycetes</taxon>
        <taxon>Sordariomycetidae</taxon>
        <taxon>Magnaporthales</taxon>
        <taxon>Pyriculariaceae</taxon>
        <taxon>Pyricularia</taxon>
    </lineage>
</organism>
<protein>
    <submittedName>
        <fullName evidence="2">Uncharacterized protein</fullName>
    </submittedName>
</protein>
<evidence type="ECO:0000313" key="1">
    <source>
        <dbReference type="Proteomes" id="UP000515153"/>
    </source>
</evidence>
<accession>A0A6P8BHT6</accession>